<evidence type="ECO:0000256" key="2">
    <source>
        <dbReference type="ARBA" id="ARBA00012438"/>
    </source>
</evidence>
<protein>
    <recommendedName>
        <fullName evidence="2">histidine kinase</fullName>
        <ecNumber evidence="2">2.7.13.3</ecNumber>
    </recommendedName>
</protein>
<dbReference type="CDD" id="cd19410">
    <property type="entry name" value="HK9-like_sensor"/>
    <property type="match status" value="1"/>
</dbReference>
<feature type="modified residue" description="4-aspartylphosphate" evidence="4">
    <location>
        <position position="550"/>
    </location>
</feature>
<gene>
    <name evidence="8" type="ORF">D0Z70_13055</name>
</gene>
<keyword evidence="5" id="KW-1133">Transmembrane helix</keyword>
<keyword evidence="5" id="KW-0812">Transmembrane</keyword>
<dbReference type="SUPFAM" id="SSF52172">
    <property type="entry name" value="CheY-like"/>
    <property type="match status" value="1"/>
</dbReference>
<feature type="domain" description="Histidine kinase" evidence="6">
    <location>
        <begin position="251"/>
        <end position="476"/>
    </location>
</feature>
<dbReference type="InterPro" id="IPR007891">
    <property type="entry name" value="CHASE3"/>
</dbReference>
<evidence type="ECO:0000256" key="3">
    <source>
        <dbReference type="ARBA" id="ARBA00022553"/>
    </source>
</evidence>
<evidence type="ECO:0000256" key="4">
    <source>
        <dbReference type="PROSITE-ProRule" id="PRU00169"/>
    </source>
</evidence>
<feature type="transmembrane region" description="Helical" evidence="5">
    <location>
        <begin position="12"/>
        <end position="31"/>
    </location>
</feature>
<keyword evidence="5" id="KW-0472">Membrane</keyword>
<reference evidence="8 9" key="1">
    <citation type="submission" date="2018-08" db="EMBL/GenBank/DDBJ databases">
        <title>Sphingobium sp. EO9.</title>
        <authorList>
            <person name="Park Y."/>
            <person name="Kim K.H."/>
            <person name="Jeon C.O."/>
        </authorList>
    </citation>
    <scope>NUCLEOTIDE SEQUENCE [LARGE SCALE GENOMIC DNA]</scope>
    <source>
        <strain evidence="8 9">EO9</strain>
    </source>
</reference>
<dbReference type="InterPro" id="IPR011006">
    <property type="entry name" value="CheY-like_superfamily"/>
</dbReference>
<dbReference type="SMART" id="SM00388">
    <property type="entry name" value="HisKA"/>
    <property type="match status" value="1"/>
</dbReference>
<dbReference type="RefSeq" id="WP_119747082.1">
    <property type="nucleotide sequence ID" value="NZ_QVRA01000010.1"/>
</dbReference>
<evidence type="ECO:0000259" key="7">
    <source>
        <dbReference type="PROSITE" id="PS50110"/>
    </source>
</evidence>
<dbReference type="InterPro" id="IPR003594">
    <property type="entry name" value="HATPase_dom"/>
</dbReference>
<dbReference type="InterPro" id="IPR001789">
    <property type="entry name" value="Sig_transdc_resp-reg_receiver"/>
</dbReference>
<dbReference type="EMBL" id="QVRA01000010">
    <property type="protein sequence ID" value="RJG54428.1"/>
    <property type="molecule type" value="Genomic_DNA"/>
</dbReference>
<proteinExistence type="predicted"/>
<dbReference type="SMART" id="SM00387">
    <property type="entry name" value="HATPase_c"/>
    <property type="match status" value="1"/>
</dbReference>
<dbReference type="SUPFAM" id="SSF47384">
    <property type="entry name" value="Homodimeric domain of signal transducing histidine kinase"/>
    <property type="match status" value="1"/>
</dbReference>
<comment type="catalytic activity">
    <reaction evidence="1">
        <text>ATP + protein L-histidine = ADP + protein N-phospho-L-histidine.</text>
        <dbReference type="EC" id="2.7.13.3"/>
    </reaction>
</comment>
<dbReference type="Gene3D" id="3.40.50.2300">
    <property type="match status" value="1"/>
</dbReference>
<dbReference type="PROSITE" id="PS50110">
    <property type="entry name" value="RESPONSE_REGULATORY"/>
    <property type="match status" value="1"/>
</dbReference>
<evidence type="ECO:0000313" key="9">
    <source>
        <dbReference type="Proteomes" id="UP000283469"/>
    </source>
</evidence>
<dbReference type="SMART" id="SM00448">
    <property type="entry name" value="REC"/>
    <property type="match status" value="1"/>
</dbReference>
<dbReference type="PRINTS" id="PR00344">
    <property type="entry name" value="BCTRLSENSOR"/>
</dbReference>
<dbReference type="InterPro" id="IPR036097">
    <property type="entry name" value="HisK_dim/P_sf"/>
</dbReference>
<dbReference type="PANTHER" id="PTHR43065:SF49">
    <property type="entry name" value="HISTIDINE KINASE"/>
    <property type="match status" value="1"/>
</dbReference>
<dbReference type="InterPro" id="IPR036890">
    <property type="entry name" value="HATPase_C_sf"/>
</dbReference>
<dbReference type="Gene3D" id="3.30.565.10">
    <property type="entry name" value="Histidine kinase-like ATPase, C-terminal domain"/>
    <property type="match status" value="1"/>
</dbReference>
<keyword evidence="3 4" id="KW-0597">Phosphoprotein</keyword>
<organism evidence="8 9">
    <name type="scientific">Sphingobium terrigena</name>
    <dbReference type="NCBI Taxonomy" id="2304063"/>
    <lineage>
        <taxon>Bacteria</taxon>
        <taxon>Pseudomonadati</taxon>
        <taxon>Pseudomonadota</taxon>
        <taxon>Alphaproteobacteria</taxon>
        <taxon>Sphingomonadales</taxon>
        <taxon>Sphingomonadaceae</taxon>
        <taxon>Sphingobium</taxon>
    </lineage>
</organism>
<dbReference type="OrthoDB" id="9796100at2"/>
<sequence>MPATRPERSILLLLLALLIVMVAVSGTFWLYRSQQAGADWIQHTLRVENRLSVMLARVQAAESSQRGYMLTGQPDFLAAYNDFDRQWQGDLAALRQEVNDNPAQVQAVDRLGGLIARRGTYLERGVARKRAGLAIDSAIFAPGHILMTAIRAQVATMKAREERLLRDRTARNGWLSMLVSGGLAVSAALVILLGLMALRTAQRRMVEALAHSRALEQANEQLITEAQEREAAEAQLRQMHKMESIGQLTGGIAHDFNNMLAIVIGSLDMARRRLGEDGDPRVVKGIDNATEGAQRAAQLTARLLAFSRQQPLDPQPTDVNKLVGGMSELLRRTIGEDVRVESVLAGGLWRASIDANQLENAIINLCVNARDAMPGGGKLTIETGNAHLDDAYATTHDEVTPGQYIMVSVADSGTGMPPDVVARAFDPFFTTKGVGKGTGLGLSQVFGFVKQSHGHVKIYSEPGQGTIIKIYLPRHYGPDATGSYIVPAADSLPRAQGEEIILLVEDEERVRHMSVDSLRELGYTVVQASDGEQALEMLTIQPRIDMLFTDIVMPGINGRILADRAREARPGLKVLYTTGYTRNAIVHNGMLDPGVSFLAKPFTLDQLATKVRQVLDGEG</sequence>
<evidence type="ECO:0000313" key="8">
    <source>
        <dbReference type="EMBL" id="RJG54428.1"/>
    </source>
</evidence>
<dbReference type="Pfam" id="PF02518">
    <property type="entry name" value="HATPase_c"/>
    <property type="match status" value="1"/>
</dbReference>
<dbReference type="InterPro" id="IPR005467">
    <property type="entry name" value="His_kinase_dom"/>
</dbReference>
<name>A0A418YRY5_9SPHN</name>
<dbReference type="Pfam" id="PF05227">
    <property type="entry name" value="CHASE3"/>
    <property type="match status" value="1"/>
</dbReference>
<dbReference type="AlphaFoldDB" id="A0A418YRY5"/>
<dbReference type="InterPro" id="IPR004358">
    <property type="entry name" value="Sig_transdc_His_kin-like_C"/>
</dbReference>
<dbReference type="Gene3D" id="1.10.287.130">
    <property type="match status" value="1"/>
</dbReference>
<dbReference type="CDD" id="cd16919">
    <property type="entry name" value="HATPase_CckA-like"/>
    <property type="match status" value="1"/>
</dbReference>
<evidence type="ECO:0000256" key="1">
    <source>
        <dbReference type="ARBA" id="ARBA00000085"/>
    </source>
</evidence>
<dbReference type="EC" id="2.7.13.3" evidence="2"/>
<dbReference type="SUPFAM" id="SSF55874">
    <property type="entry name" value="ATPase domain of HSP90 chaperone/DNA topoisomerase II/histidine kinase"/>
    <property type="match status" value="1"/>
</dbReference>
<comment type="caution">
    <text evidence="8">The sequence shown here is derived from an EMBL/GenBank/DDBJ whole genome shotgun (WGS) entry which is preliminary data.</text>
</comment>
<dbReference type="Proteomes" id="UP000283469">
    <property type="component" value="Unassembled WGS sequence"/>
</dbReference>
<feature type="transmembrane region" description="Helical" evidence="5">
    <location>
        <begin position="174"/>
        <end position="198"/>
    </location>
</feature>
<evidence type="ECO:0000259" key="6">
    <source>
        <dbReference type="PROSITE" id="PS50109"/>
    </source>
</evidence>
<feature type="domain" description="Response regulatory" evidence="7">
    <location>
        <begin position="500"/>
        <end position="615"/>
    </location>
</feature>
<keyword evidence="9" id="KW-1185">Reference proteome</keyword>
<dbReference type="InterPro" id="IPR003661">
    <property type="entry name" value="HisK_dim/P_dom"/>
</dbReference>
<dbReference type="PANTHER" id="PTHR43065">
    <property type="entry name" value="SENSOR HISTIDINE KINASE"/>
    <property type="match status" value="1"/>
</dbReference>
<accession>A0A418YRY5</accession>
<dbReference type="GO" id="GO:0000155">
    <property type="term" value="F:phosphorelay sensor kinase activity"/>
    <property type="evidence" value="ECO:0007669"/>
    <property type="project" value="InterPro"/>
</dbReference>
<dbReference type="Pfam" id="PF00072">
    <property type="entry name" value="Response_reg"/>
    <property type="match status" value="1"/>
</dbReference>
<dbReference type="PROSITE" id="PS50109">
    <property type="entry name" value="HIS_KIN"/>
    <property type="match status" value="1"/>
</dbReference>
<evidence type="ECO:0000256" key="5">
    <source>
        <dbReference type="SAM" id="Phobius"/>
    </source>
</evidence>